<reference evidence="2 3" key="1">
    <citation type="submission" date="2018-10" db="EMBL/GenBank/DDBJ databases">
        <title>Histidinibacterium lentulum gen. nov., sp. nov., a marine bacterium from the culture broth of Picochlorum sp. 122.</title>
        <authorList>
            <person name="Wang G."/>
        </authorList>
    </citation>
    <scope>NUCLEOTIDE SEQUENCE [LARGE SCALE GENOMIC DNA]</scope>
    <source>
        <strain evidence="2 3">B17</strain>
    </source>
</reference>
<protein>
    <submittedName>
        <fullName evidence="2">DUF1566 domain-containing protein</fullName>
    </submittedName>
</protein>
<feature type="region of interest" description="Disordered" evidence="1">
    <location>
        <begin position="1"/>
        <end position="29"/>
    </location>
</feature>
<evidence type="ECO:0000256" key="1">
    <source>
        <dbReference type="SAM" id="MobiDB-lite"/>
    </source>
</evidence>
<evidence type="ECO:0000313" key="2">
    <source>
        <dbReference type="EMBL" id="ROT93672.1"/>
    </source>
</evidence>
<dbReference type="EMBL" id="RDRB01000017">
    <property type="protein sequence ID" value="ROT93672.1"/>
    <property type="molecule type" value="Genomic_DNA"/>
</dbReference>
<gene>
    <name evidence="2" type="ORF">EAT49_20730</name>
</gene>
<proteinExistence type="predicted"/>
<comment type="caution">
    <text evidence="2">The sequence shown here is derived from an EMBL/GenBank/DDBJ whole genome shotgun (WGS) entry which is preliminary data.</text>
</comment>
<dbReference type="Proteomes" id="UP000268016">
    <property type="component" value="Unassembled WGS sequence"/>
</dbReference>
<keyword evidence="3" id="KW-1185">Reference proteome</keyword>
<name>A0A3N2QEQ2_9RHOB</name>
<feature type="compositionally biased region" description="Polar residues" evidence="1">
    <location>
        <begin position="14"/>
        <end position="29"/>
    </location>
</feature>
<organism evidence="2 3">
    <name type="scientific">Histidinibacterium lentulum</name>
    <dbReference type="NCBI Taxonomy" id="2480588"/>
    <lineage>
        <taxon>Bacteria</taxon>
        <taxon>Pseudomonadati</taxon>
        <taxon>Pseudomonadota</taxon>
        <taxon>Alphaproteobacteria</taxon>
        <taxon>Rhodobacterales</taxon>
        <taxon>Paracoccaceae</taxon>
        <taxon>Histidinibacterium</taxon>
    </lineage>
</organism>
<sequence length="176" mass="18887">MYTTPADAPGAPWNNGNTPGRVSTGRTSTVTGASNTAALLGIDSDSSAAGFQPHLAARTCGQLFVHEKSDWYVPATSELSVLYANATAIGGFTSGRYWTSTEQGQNDSRIVIFSDGGVSGWSKNAANNVRCVRKGYVPSCINPMHEDGAVIYNTWFNRLQYCDPYSGGDGWRSMDR</sequence>
<accession>A0A3N2QEQ2</accession>
<dbReference type="AlphaFoldDB" id="A0A3N2QEQ2"/>
<evidence type="ECO:0000313" key="3">
    <source>
        <dbReference type="Proteomes" id="UP000268016"/>
    </source>
</evidence>